<keyword evidence="2" id="KW-1185">Reference proteome</keyword>
<protein>
    <submittedName>
        <fullName evidence="1">Uncharacterized protein</fullName>
    </submittedName>
</protein>
<reference evidence="1 2" key="1">
    <citation type="journal article" date="2019" name="Emerg. Microbes Infect.">
        <title>Comprehensive subspecies identification of 175 nontuberculous mycobacteria species based on 7547 genomic profiles.</title>
        <authorList>
            <person name="Matsumoto Y."/>
            <person name="Kinjo T."/>
            <person name="Motooka D."/>
            <person name="Nabeya D."/>
            <person name="Jung N."/>
            <person name="Uechi K."/>
            <person name="Horii T."/>
            <person name="Iida T."/>
            <person name="Fujita J."/>
            <person name="Nakamura S."/>
        </authorList>
    </citation>
    <scope>NUCLEOTIDE SEQUENCE [LARGE SCALE GENOMIC DNA]</scope>
    <source>
        <strain evidence="1 2">JCM 12143</strain>
    </source>
</reference>
<evidence type="ECO:0000313" key="2">
    <source>
        <dbReference type="Proteomes" id="UP000467636"/>
    </source>
</evidence>
<proteinExistence type="predicted"/>
<dbReference type="EMBL" id="AP022564">
    <property type="protein sequence ID" value="BBX22117.1"/>
    <property type="molecule type" value="Genomic_DNA"/>
</dbReference>
<evidence type="ECO:0000313" key="1">
    <source>
        <dbReference type="EMBL" id="BBX22117.1"/>
    </source>
</evidence>
<name>A0AAD1HV85_9MYCO</name>
<gene>
    <name evidence="1" type="ORF">MTER_15280</name>
</gene>
<dbReference type="Proteomes" id="UP000467636">
    <property type="component" value="Chromosome"/>
</dbReference>
<accession>A0AAD1HV85</accession>
<dbReference type="AlphaFoldDB" id="A0AAD1HV85"/>
<sequence length="106" mass="11721">MLQGGQPAPQHLATPQQRHALPRCQHLEVQFQRSVQPGGQRVEDVDDLSSLKTSVTVLYQDIGDTIGVFGGDTSGLFERWLPLMNPLILVSVSRSCSGLMTRHVER</sequence>
<organism evidence="1 2">
    <name type="scientific">Mycolicibacter terrae</name>
    <dbReference type="NCBI Taxonomy" id="1788"/>
    <lineage>
        <taxon>Bacteria</taxon>
        <taxon>Bacillati</taxon>
        <taxon>Actinomycetota</taxon>
        <taxon>Actinomycetes</taxon>
        <taxon>Mycobacteriales</taxon>
        <taxon>Mycobacteriaceae</taxon>
        <taxon>Mycolicibacter</taxon>
    </lineage>
</organism>